<reference evidence="7 8" key="1">
    <citation type="journal article" date="2020" name="Microorganisms">
        <title>Osmotic Adaptation and Compatible Solute Biosynthesis of Phototrophic Bacteria as Revealed from Genome Analyses.</title>
        <authorList>
            <person name="Imhoff J.F."/>
            <person name="Rahn T."/>
            <person name="Kunzel S."/>
            <person name="Keller A."/>
            <person name="Neulinger S.C."/>
        </authorList>
    </citation>
    <scope>NUCLEOTIDE SEQUENCE [LARGE SCALE GENOMIC DNA]</scope>
    <source>
        <strain evidence="7 8">DSM 15382</strain>
    </source>
</reference>
<evidence type="ECO:0000259" key="6">
    <source>
        <dbReference type="PROSITE" id="PS50885"/>
    </source>
</evidence>
<comment type="caution">
    <text evidence="7">The sequence shown here is derived from an EMBL/GenBank/DDBJ whole genome shotgun (WGS) entry which is preliminary data.</text>
</comment>
<keyword evidence="8" id="KW-1185">Reference proteome</keyword>
<feature type="transmembrane region" description="Helical" evidence="4">
    <location>
        <begin position="69"/>
        <end position="89"/>
    </location>
</feature>
<feature type="transmembrane region" description="Helical" evidence="4">
    <location>
        <begin position="246"/>
        <end position="267"/>
    </location>
</feature>
<dbReference type="InterPro" id="IPR004089">
    <property type="entry name" value="MCPsignal_dom"/>
</dbReference>
<dbReference type="InterPro" id="IPR003660">
    <property type="entry name" value="HAMP_dom"/>
</dbReference>
<name>A0ABS1D672_9PROT</name>
<dbReference type="PANTHER" id="PTHR32089">
    <property type="entry name" value="METHYL-ACCEPTING CHEMOTAXIS PROTEIN MCPB"/>
    <property type="match status" value="1"/>
</dbReference>
<feature type="domain" description="Methyl-accepting transducer" evidence="5">
    <location>
        <begin position="355"/>
        <end position="598"/>
    </location>
</feature>
<dbReference type="PROSITE" id="PS50885">
    <property type="entry name" value="HAMP"/>
    <property type="match status" value="1"/>
</dbReference>
<gene>
    <name evidence="7" type="ORF">CKO45_24550</name>
</gene>
<keyword evidence="4" id="KW-1133">Transmembrane helix</keyword>
<keyword evidence="4" id="KW-0472">Membrane</keyword>
<feature type="domain" description="HAMP" evidence="6">
    <location>
        <begin position="269"/>
        <end position="322"/>
    </location>
</feature>
<dbReference type="Proteomes" id="UP000697995">
    <property type="component" value="Unassembled WGS sequence"/>
</dbReference>
<dbReference type="EMBL" id="NRSG01000294">
    <property type="protein sequence ID" value="MBK1661384.1"/>
    <property type="molecule type" value="Genomic_DNA"/>
</dbReference>
<dbReference type="InterPro" id="IPR024478">
    <property type="entry name" value="HlyB_4HB_MCP"/>
</dbReference>
<dbReference type="PANTHER" id="PTHR32089:SF112">
    <property type="entry name" value="LYSOZYME-LIKE PROTEIN-RELATED"/>
    <property type="match status" value="1"/>
</dbReference>
<sequence>MIVLDKAAYRLLVDWASRHKTATIGIRQTSLARRQPVPTAINRSAEVNRTSPSEDPMMSLRDMSIRGKLAAAFGALFLVLAGIGGVGIYQAGQLNADATDVGRNWLPSVETLGRVAEAANRYRTLQANAILAAGDAALGTGVAERTATALSRFDENWNRYLGVVTPGEEQRLADAVATAWREYRAGDTQFAAALRTDAAAASHMWAGEFRNRFDRFREALAKDLDFNSRMGAAAADRSDAAYRASLWMIGMATLLGAAMAAGSALFLNRSVVVRVVRLSDVMRGLAQRKYDFELPCAALKDEIGDLARAMNQCRDGLREADRLAAEQAREQEVKVERAARLAVLMREFEGKVHVTIEALSGAMRRLQGTAAAMSGTAEDTLRQAGEVAAAAEQTSANVQTVAAAAEELSASIAEITRQVSQSAKVAGLAVSDARRTDEVVRGLAEGAQRIGEVMRLITTIAGQTNLLALNATIEAARAGEAGKGFAVVASEVKNLAAQTAKATEEIAAQVGAMQSATGDAVGAIQAIGTRIGEVSEISAAIAAAVEEQGAATAEIARNVQQAASGTQSVTGAIGAVSRAASEARAASTEVASASDELARQAKTLDTEVGGFLRDVRAA</sequence>
<evidence type="ECO:0000259" key="5">
    <source>
        <dbReference type="PROSITE" id="PS50111"/>
    </source>
</evidence>
<dbReference type="SUPFAM" id="SSF58104">
    <property type="entry name" value="Methyl-accepting chemotaxis protein (MCP) signaling domain"/>
    <property type="match status" value="1"/>
</dbReference>
<evidence type="ECO:0000313" key="7">
    <source>
        <dbReference type="EMBL" id="MBK1661384.1"/>
    </source>
</evidence>
<evidence type="ECO:0000313" key="8">
    <source>
        <dbReference type="Proteomes" id="UP000697995"/>
    </source>
</evidence>
<dbReference type="PRINTS" id="PR00260">
    <property type="entry name" value="CHEMTRNSDUCR"/>
</dbReference>
<dbReference type="InterPro" id="IPR004090">
    <property type="entry name" value="Chemotax_Me-accpt_rcpt"/>
</dbReference>
<dbReference type="RefSeq" id="WP_133221271.1">
    <property type="nucleotide sequence ID" value="NZ_NRSG01000294.1"/>
</dbReference>
<evidence type="ECO:0000256" key="3">
    <source>
        <dbReference type="PROSITE-ProRule" id="PRU00284"/>
    </source>
</evidence>
<dbReference type="Gene3D" id="6.10.340.10">
    <property type="match status" value="1"/>
</dbReference>
<dbReference type="PROSITE" id="PS50111">
    <property type="entry name" value="CHEMOTAXIS_TRANSDUC_2"/>
    <property type="match status" value="1"/>
</dbReference>
<accession>A0ABS1D672</accession>
<dbReference type="SMART" id="SM00283">
    <property type="entry name" value="MA"/>
    <property type="match status" value="1"/>
</dbReference>
<comment type="similarity">
    <text evidence="2">Belongs to the methyl-accepting chemotaxis (MCP) protein family.</text>
</comment>
<dbReference type="Pfam" id="PF12729">
    <property type="entry name" value="4HB_MCP_1"/>
    <property type="match status" value="1"/>
</dbReference>
<evidence type="ECO:0000256" key="1">
    <source>
        <dbReference type="ARBA" id="ARBA00023224"/>
    </source>
</evidence>
<dbReference type="Pfam" id="PF00672">
    <property type="entry name" value="HAMP"/>
    <property type="match status" value="1"/>
</dbReference>
<evidence type="ECO:0008006" key="9">
    <source>
        <dbReference type="Google" id="ProtNLM"/>
    </source>
</evidence>
<protein>
    <recommendedName>
        <fullName evidence="9">Methyl-accepting chemotaxis protein</fullName>
    </recommendedName>
</protein>
<dbReference type="SMART" id="SM00304">
    <property type="entry name" value="HAMP"/>
    <property type="match status" value="1"/>
</dbReference>
<proteinExistence type="inferred from homology"/>
<evidence type="ECO:0000256" key="2">
    <source>
        <dbReference type="ARBA" id="ARBA00029447"/>
    </source>
</evidence>
<keyword evidence="4" id="KW-0812">Transmembrane</keyword>
<keyword evidence="1 3" id="KW-0807">Transducer</keyword>
<dbReference type="Pfam" id="PF00015">
    <property type="entry name" value="MCPsignal"/>
    <property type="match status" value="1"/>
</dbReference>
<dbReference type="Gene3D" id="1.10.287.950">
    <property type="entry name" value="Methyl-accepting chemotaxis protein"/>
    <property type="match status" value="1"/>
</dbReference>
<organism evidence="7 8">
    <name type="scientific">Paracraurococcus ruber</name>
    <dbReference type="NCBI Taxonomy" id="77675"/>
    <lineage>
        <taxon>Bacteria</taxon>
        <taxon>Pseudomonadati</taxon>
        <taxon>Pseudomonadota</taxon>
        <taxon>Alphaproteobacteria</taxon>
        <taxon>Acetobacterales</taxon>
        <taxon>Roseomonadaceae</taxon>
        <taxon>Paracraurococcus</taxon>
    </lineage>
</organism>
<evidence type="ECO:0000256" key="4">
    <source>
        <dbReference type="SAM" id="Phobius"/>
    </source>
</evidence>